<accession>A0AAP0R2G4</accession>
<dbReference type="PANTHER" id="PTHR45743">
    <property type="entry name" value="POTASSIUM CHANNEL AKT1"/>
    <property type="match status" value="1"/>
</dbReference>
<keyword evidence="3 12" id="KW-0812">Transmembrane</keyword>
<sequence>MAVCGRRVFRVSMSGEEVEHFSRETNHYSLPTTWTLPSLAGRSNPKVKLRSFVLIPNARAYRVWETCLVLLVVYTAWESPFIFGFLKKPEGPLSIVDDVVNGFFAIDIVLTFFVPYLDKATNLPIDDPKRIAWKYITSWFAFDVISTIPSAIPLNIFPKNFCSYGLFNLLRLLRLRRLSALFARLEKARISNYLWVRFVKLLGVTLFVVHCAGCSYYLLAANHHDPKRTWIGASMENFLEQSLWIRYVTSIYWSITIVATGGPGDFHAQNAGERLFEIFFMLVIFGLSPFLSGRMTNLLVRGNYHLKELKDPILQNVLVETVPPSLCFATQRGDDSLLQQLLEHRLDPNDSDINGRTALHIAASEGRVESASLLLRYGADPNSRDLAGNVPLWLALLRDHQSVIELLLHNSAKIYYGDVGQFAYTAAKLHDLNLLKKIFQYGGDVTCPTRNGTTALHVAVCEHNSEMVKFLLDQGAEIKQEDMNGSTPRNLADLQGHEDTKIPLQSKKGTKTRSVSTIPEEHHGNRFPGRFKGEPSSLPLPHEGLFPDAEGSCSQSHPRRREEFGIMPTAHTSEEDLFLSHSDSMC</sequence>
<evidence type="ECO:0000256" key="3">
    <source>
        <dbReference type="ARBA" id="ARBA00022692"/>
    </source>
</evidence>
<evidence type="ECO:0000259" key="13">
    <source>
        <dbReference type="Pfam" id="PF00520"/>
    </source>
</evidence>
<dbReference type="InterPro" id="IPR002110">
    <property type="entry name" value="Ankyrin_rpt"/>
</dbReference>
<evidence type="ECO:0000256" key="12">
    <source>
        <dbReference type="SAM" id="Phobius"/>
    </source>
</evidence>
<keyword evidence="15" id="KW-1185">Reference proteome</keyword>
<evidence type="ECO:0000256" key="11">
    <source>
        <dbReference type="SAM" id="MobiDB-lite"/>
    </source>
</evidence>
<dbReference type="PRINTS" id="PR01463">
    <property type="entry name" value="EAGCHANLFMLY"/>
</dbReference>
<dbReference type="SMART" id="SM00248">
    <property type="entry name" value="ANK"/>
    <property type="match status" value="4"/>
</dbReference>
<keyword evidence="2" id="KW-0633">Potassium transport</keyword>
<dbReference type="InterPro" id="IPR005821">
    <property type="entry name" value="Ion_trans_dom"/>
</dbReference>
<evidence type="ECO:0000256" key="4">
    <source>
        <dbReference type="ARBA" id="ARBA00022826"/>
    </source>
</evidence>
<organism evidence="14 15">
    <name type="scientific">Liquidambar formosana</name>
    <name type="common">Formosan gum</name>
    <dbReference type="NCBI Taxonomy" id="63359"/>
    <lineage>
        <taxon>Eukaryota</taxon>
        <taxon>Viridiplantae</taxon>
        <taxon>Streptophyta</taxon>
        <taxon>Embryophyta</taxon>
        <taxon>Tracheophyta</taxon>
        <taxon>Spermatophyta</taxon>
        <taxon>Magnoliopsida</taxon>
        <taxon>eudicotyledons</taxon>
        <taxon>Gunneridae</taxon>
        <taxon>Pentapetalae</taxon>
        <taxon>Saxifragales</taxon>
        <taxon>Altingiaceae</taxon>
        <taxon>Liquidambar</taxon>
    </lineage>
</organism>
<keyword evidence="6" id="KW-0630">Potassium</keyword>
<keyword evidence="5" id="KW-0406">Ion transport</keyword>
<dbReference type="Pfam" id="PF12796">
    <property type="entry name" value="Ank_2"/>
    <property type="match status" value="2"/>
</dbReference>
<dbReference type="SUPFAM" id="SSF81324">
    <property type="entry name" value="Voltage-gated potassium channels"/>
    <property type="match status" value="1"/>
</dbReference>
<comment type="caution">
    <text evidence="14">The sequence shown here is derived from an EMBL/GenBank/DDBJ whole genome shotgun (WGS) entry which is preliminary data.</text>
</comment>
<feature type="transmembrane region" description="Helical" evidence="12">
    <location>
        <begin position="244"/>
        <end position="263"/>
    </location>
</feature>
<keyword evidence="7 12" id="KW-1133">Transmembrane helix</keyword>
<keyword evidence="8 12" id="KW-0472">Membrane</keyword>
<evidence type="ECO:0000256" key="10">
    <source>
        <dbReference type="PROSITE-ProRule" id="PRU00023"/>
    </source>
</evidence>
<dbReference type="EMBL" id="JBBPBK010000015">
    <property type="protein sequence ID" value="KAK9268437.1"/>
    <property type="molecule type" value="Genomic_DNA"/>
</dbReference>
<gene>
    <name evidence="14" type="ORF">L1049_000187</name>
</gene>
<evidence type="ECO:0000313" key="15">
    <source>
        <dbReference type="Proteomes" id="UP001415857"/>
    </source>
</evidence>
<name>A0AAP0R2G4_LIQFO</name>
<protein>
    <recommendedName>
        <fullName evidence="13">Ion transport domain-containing protein</fullName>
    </recommendedName>
</protein>
<feature type="transmembrane region" description="Helical" evidence="12">
    <location>
        <begin position="98"/>
        <end position="117"/>
    </location>
</feature>
<dbReference type="InterPro" id="IPR045319">
    <property type="entry name" value="KAT/AKT"/>
</dbReference>
<dbReference type="FunFam" id="1.10.287.70:FF:000123">
    <property type="entry name" value="Potassium channel KAT3"/>
    <property type="match status" value="1"/>
</dbReference>
<evidence type="ECO:0000256" key="5">
    <source>
        <dbReference type="ARBA" id="ARBA00022882"/>
    </source>
</evidence>
<reference evidence="14 15" key="1">
    <citation type="journal article" date="2024" name="Plant J.">
        <title>Genome sequences and population genomics reveal climatic adaptation and genomic divergence between two closely related sweetgum species.</title>
        <authorList>
            <person name="Xu W.Q."/>
            <person name="Ren C.Q."/>
            <person name="Zhang X.Y."/>
            <person name="Comes H.P."/>
            <person name="Liu X.H."/>
            <person name="Li Y.G."/>
            <person name="Kettle C.J."/>
            <person name="Jalonen R."/>
            <person name="Gaisberger H."/>
            <person name="Ma Y.Z."/>
            <person name="Qiu Y.X."/>
        </authorList>
    </citation>
    <scope>NUCLEOTIDE SEQUENCE [LARGE SCALE GENOMIC DNA]</scope>
    <source>
        <strain evidence="14">Hangzhou</strain>
    </source>
</reference>
<dbReference type="GO" id="GO:0005249">
    <property type="term" value="F:voltage-gated potassium channel activity"/>
    <property type="evidence" value="ECO:0007669"/>
    <property type="project" value="InterPro"/>
</dbReference>
<feature type="domain" description="Ion transport" evidence="13">
    <location>
        <begin position="61"/>
        <end position="289"/>
    </location>
</feature>
<keyword evidence="5" id="KW-0813">Transport</keyword>
<feature type="transmembrane region" description="Helical" evidence="12">
    <location>
        <begin position="275"/>
        <end position="292"/>
    </location>
</feature>
<feature type="transmembrane region" description="Helical" evidence="12">
    <location>
        <begin position="63"/>
        <end position="86"/>
    </location>
</feature>
<dbReference type="PROSITE" id="PS50088">
    <property type="entry name" value="ANK_REPEAT"/>
    <property type="match status" value="2"/>
</dbReference>
<feature type="transmembrane region" description="Helical" evidence="12">
    <location>
        <begin position="194"/>
        <end position="219"/>
    </location>
</feature>
<dbReference type="AlphaFoldDB" id="A0AAP0R2G4"/>
<evidence type="ECO:0000256" key="9">
    <source>
        <dbReference type="ARBA" id="ARBA00023303"/>
    </source>
</evidence>
<keyword evidence="4" id="KW-0631">Potassium channel</keyword>
<keyword evidence="10" id="KW-0040">ANK repeat</keyword>
<feature type="repeat" description="ANK" evidence="10">
    <location>
        <begin position="354"/>
        <end position="386"/>
    </location>
</feature>
<evidence type="ECO:0000256" key="7">
    <source>
        <dbReference type="ARBA" id="ARBA00022989"/>
    </source>
</evidence>
<dbReference type="Gene3D" id="1.25.40.20">
    <property type="entry name" value="Ankyrin repeat-containing domain"/>
    <property type="match status" value="1"/>
</dbReference>
<dbReference type="GO" id="GO:0034702">
    <property type="term" value="C:monoatomic ion channel complex"/>
    <property type="evidence" value="ECO:0007669"/>
    <property type="project" value="UniProtKB-KW"/>
</dbReference>
<dbReference type="PROSITE" id="PS50297">
    <property type="entry name" value="ANK_REP_REGION"/>
    <property type="match status" value="2"/>
</dbReference>
<dbReference type="InterPro" id="IPR036770">
    <property type="entry name" value="Ankyrin_rpt-contain_sf"/>
</dbReference>
<dbReference type="InterPro" id="IPR003938">
    <property type="entry name" value="K_chnl_volt-dep_EAG/ELK/ERG"/>
</dbReference>
<dbReference type="Pfam" id="PF00520">
    <property type="entry name" value="Ion_trans"/>
    <property type="match status" value="1"/>
</dbReference>
<proteinExistence type="predicted"/>
<evidence type="ECO:0000256" key="2">
    <source>
        <dbReference type="ARBA" id="ARBA00022538"/>
    </source>
</evidence>
<dbReference type="SUPFAM" id="SSF48403">
    <property type="entry name" value="Ankyrin repeat"/>
    <property type="match status" value="1"/>
</dbReference>
<comment type="subcellular location">
    <subcellularLocation>
        <location evidence="1">Membrane</location>
        <topology evidence="1">Multi-pass membrane protein</topology>
    </subcellularLocation>
</comment>
<evidence type="ECO:0000256" key="1">
    <source>
        <dbReference type="ARBA" id="ARBA00004141"/>
    </source>
</evidence>
<evidence type="ECO:0000313" key="14">
    <source>
        <dbReference type="EMBL" id="KAK9268437.1"/>
    </source>
</evidence>
<dbReference type="Gene3D" id="1.10.287.70">
    <property type="match status" value="1"/>
</dbReference>
<evidence type="ECO:0000256" key="6">
    <source>
        <dbReference type="ARBA" id="ARBA00022958"/>
    </source>
</evidence>
<keyword evidence="5" id="KW-0851">Voltage-gated channel</keyword>
<keyword evidence="9" id="KW-0407">Ion channel</keyword>
<dbReference type="Proteomes" id="UP001415857">
    <property type="component" value="Unassembled WGS sequence"/>
</dbReference>
<evidence type="ECO:0000256" key="8">
    <source>
        <dbReference type="ARBA" id="ARBA00023136"/>
    </source>
</evidence>
<feature type="repeat" description="ANK" evidence="10">
    <location>
        <begin position="451"/>
        <end position="483"/>
    </location>
</feature>
<feature type="region of interest" description="Disordered" evidence="11">
    <location>
        <begin position="482"/>
        <end position="559"/>
    </location>
</feature>
<dbReference type="PRINTS" id="PR01415">
    <property type="entry name" value="ANKYRIN"/>
</dbReference>
<dbReference type="PANTHER" id="PTHR45743:SF2">
    <property type="entry name" value="POTASSIUM CHANNEL AKT1"/>
    <property type="match status" value="1"/>
</dbReference>